<reference evidence="1 2" key="1">
    <citation type="journal article" date="2024" name="Nat. Commun.">
        <title>Phylogenomics reveals the evolutionary origins of lichenization in chlorophyte algae.</title>
        <authorList>
            <person name="Puginier C."/>
            <person name="Libourel C."/>
            <person name="Otte J."/>
            <person name="Skaloud P."/>
            <person name="Haon M."/>
            <person name="Grisel S."/>
            <person name="Petersen M."/>
            <person name="Berrin J.G."/>
            <person name="Delaux P.M."/>
            <person name="Dal Grande F."/>
            <person name="Keller J."/>
        </authorList>
    </citation>
    <scope>NUCLEOTIDE SEQUENCE [LARGE SCALE GENOMIC DNA]</scope>
    <source>
        <strain evidence="1 2">SAG 2036</strain>
    </source>
</reference>
<comment type="caution">
    <text evidence="1">The sequence shown here is derived from an EMBL/GenBank/DDBJ whole genome shotgun (WGS) entry which is preliminary data.</text>
</comment>
<dbReference type="AlphaFoldDB" id="A0AAW1PV91"/>
<proteinExistence type="predicted"/>
<evidence type="ECO:0000313" key="1">
    <source>
        <dbReference type="EMBL" id="KAK9812078.1"/>
    </source>
</evidence>
<dbReference type="Proteomes" id="UP001465755">
    <property type="component" value="Unassembled WGS sequence"/>
</dbReference>
<keyword evidence="2" id="KW-1185">Reference proteome</keyword>
<organism evidence="1 2">
    <name type="scientific">Symbiochloris irregularis</name>
    <dbReference type="NCBI Taxonomy" id="706552"/>
    <lineage>
        <taxon>Eukaryota</taxon>
        <taxon>Viridiplantae</taxon>
        <taxon>Chlorophyta</taxon>
        <taxon>core chlorophytes</taxon>
        <taxon>Trebouxiophyceae</taxon>
        <taxon>Trebouxiales</taxon>
        <taxon>Trebouxiaceae</taxon>
        <taxon>Symbiochloris</taxon>
    </lineage>
</organism>
<dbReference type="PANTHER" id="PTHR35399">
    <property type="entry name" value="SLR8030 PROTEIN"/>
    <property type="match status" value="1"/>
</dbReference>
<sequence>MENLPEEQQPPKRFYPPNIHGSGRFRRKVVIRCTWEQFSSHNFAVRIWDAEHSFQICIPSGQPSRMPLIQESCSEYTYGLGLPSHGTHRRESLRAMPIAYIDVPQQLEFPADGADRHAVLTAPYLVVDGVDTPLGYNTILRTGQRARREEEFPFGQVLDESMSPIYEVNAAGLPNKSNVTFSHYADFTSLLQVEDKLFSFVHFESPVPSAMYLMELAQNLYTCQLTAISQQPVDWSAWGGLWTPCAGSVTPWGTHLGSEEYEPNALGLVAANTTDELENFSDVKGITDFLRYYGVYEANVSMSEIQDLFNPYRYGHATELTAFYNGSYQAVKHYSMGRQSYELPYVMPDNVTVYSTDDGENTMLTMFKASTPSDLSCGTLYGAAFTQLSSEDGGNFTIEWLDMGEACDEEMRAYAENSTFLDIFSWVPYDNTSSPSCPAGFTAINAGAPNGAECLRLQPGMEVVASRLETRRYLAYIGGTTEFTKWEGLTFAPSHGEFGKIYTSMSRIENSMEDFGKQGKNSSHYDEGGRNSIRLPWNRCGCVYQLDIDESYMATTMYPLICGNNRTNTDANNKCDINSISAPDNIAMLQGHNELIIGEDTSDHQNDAVWLYNFDTKALRRVETTPYGAEATSAYWYENINGCAYWVSVVQHPYGESDQTKISELASTGTPLPLH</sequence>
<dbReference type="InterPro" id="IPR008557">
    <property type="entry name" value="PhoX"/>
</dbReference>
<dbReference type="EMBL" id="JALJOQ010000009">
    <property type="protein sequence ID" value="KAK9812078.1"/>
    <property type="molecule type" value="Genomic_DNA"/>
</dbReference>
<evidence type="ECO:0000313" key="2">
    <source>
        <dbReference type="Proteomes" id="UP001465755"/>
    </source>
</evidence>
<protein>
    <submittedName>
        <fullName evidence="1">Uncharacterized protein</fullName>
    </submittedName>
</protein>
<dbReference type="PANTHER" id="PTHR35399:SF2">
    <property type="entry name" value="DUF839 DOMAIN-CONTAINING PROTEIN"/>
    <property type="match status" value="1"/>
</dbReference>
<accession>A0AAW1PV91</accession>
<gene>
    <name evidence="1" type="ORF">WJX73_003548</name>
</gene>
<name>A0AAW1PV91_9CHLO</name>
<dbReference type="Pfam" id="PF05787">
    <property type="entry name" value="PhoX"/>
    <property type="match status" value="1"/>
</dbReference>